<feature type="transmembrane region" description="Helical" evidence="8">
    <location>
        <begin position="322"/>
        <end position="341"/>
    </location>
</feature>
<evidence type="ECO:0000259" key="9">
    <source>
        <dbReference type="PROSITE" id="PS50262"/>
    </source>
</evidence>
<evidence type="ECO:0000256" key="3">
    <source>
        <dbReference type="ARBA" id="ARBA00022475"/>
    </source>
</evidence>
<dbReference type="SUPFAM" id="SSF81321">
    <property type="entry name" value="Family A G protein-coupled receptor-like"/>
    <property type="match status" value="1"/>
</dbReference>
<evidence type="ECO:0000256" key="5">
    <source>
        <dbReference type="ARBA" id="ARBA00022989"/>
    </source>
</evidence>
<dbReference type="GO" id="GO:0005886">
    <property type="term" value="C:plasma membrane"/>
    <property type="evidence" value="ECO:0007669"/>
    <property type="project" value="UniProtKB-SubCell"/>
</dbReference>
<dbReference type="PANTHER" id="PTHR24241">
    <property type="entry name" value="NEUROPEPTIDE RECEPTOR-RELATED G-PROTEIN COUPLED RECEPTOR"/>
    <property type="match status" value="1"/>
</dbReference>
<dbReference type="OMA" id="TRNQNDH"/>
<keyword evidence="6 8" id="KW-0472">Membrane</keyword>
<dbReference type="OrthoDB" id="6422738at2759"/>
<organism evidence="10 11">
    <name type="scientific">Tetranychus urticae</name>
    <name type="common">Two-spotted spider mite</name>
    <dbReference type="NCBI Taxonomy" id="32264"/>
    <lineage>
        <taxon>Eukaryota</taxon>
        <taxon>Metazoa</taxon>
        <taxon>Ecdysozoa</taxon>
        <taxon>Arthropoda</taxon>
        <taxon>Chelicerata</taxon>
        <taxon>Arachnida</taxon>
        <taxon>Acari</taxon>
        <taxon>Acariformes</taxon>
        <taxon>Trombidiformes</taxon>
        <taxon>Prostigmata</taxon>
        <taxon>Eleutherengona</taxon>
        <taxon>Raphignathae</taxon>
        <taxon>Tetranychoidea</taxon>
        <taxon>Tetranychidae</taxon>
        <taxon>Tetranychus</taxon>
    </lineage>
</organism>
<dbReference type="EMBL" id="CAEY01000818">
    <property type="status" value="NOT_ANNOTATED_CDS"/>
    <property type="molecule type" value="Genomic_DNA"/>
</dbReference>
<dbReference type="InterPro" id="IPR000276">
    <property type="entry name" value="GPCR_Rhodpsn"/>
</dbReference>
<evidence type="ECO:0000313" key="10">
    <source>
        <dbReference type="EnsemblMetazoa" id="tetur02g09980.1"/>
    </source>
</evidence>
<dbReference type="AlphaFoldDB" id="T1JWY6"/>
<dbReference type="InterPro" id="IPR017452">
    <property type="entry name" value="GPCR_Rhodpsn_7TM"/>
</dbReference>
<evidence type="ECO:0000256" key="8">
    <source>
        <dbReference type="SAM" id="Phobius"/>
    </source>
</evidence>
<dbReference type="EnsemblMetazoa" id="tetur02g09980.1">
    <property type="protein sequence ID" value="tetur02g09980.1"/>
    <property type="gene ID" value="tetur02g09980"/>
</dbReference>
<sequence length="356" mass="41176">MSLPVDDLCNNSLCNETTTEGTSLVTLTIDDLKELHRINNDPCLYAYCILFGIGSFGNFYALKDLVKARQLSQYINLLMAHLTFADLCVIFISLPIEIMWRITISWNAGDTSCRVIQSVRLFGMYLSSNIVVCISIDRLHAFTRSSRTGYRKYSKTFLISAYILALFLSLPQAAIYRVEYHPSFPDYAQCIQARWFVDSKLEKFYIAMCLLGMYFVPLIAIVFCYCKIFFHLHFDGQSIQFQDALYALQYRAVDARDNKDIRRVIARHHANRYSIILKAKRRTLKMTLIIVIAYLICWSPYACLILYYSFDYKSAQDIDPAIQEGILLFAVAHSCVNPFVYRINLVRRFPISLNRP</sequence>
<dbReference type="PANTHER" id="PTHR24241:SF59">
    <property type="entry name" value="ADIPOKINETIC HORMONE RECEPTOR, ISOFORM C"/>
    <property type="match status" value="1"/>
</dbReference>
<evidence type="ECO:0000313" key="11">
    <source>
        <dbReference type="Proteomes" id="UP000015104"/>
    </source>
</evidence>
<evidence type="ECO:0000256" key="6">
    <source>
        <dbReference type="ARBA" id="ARBA00023136"/>
    </source>
</evidence>
<dbReference type="HOGENOM" id="CLU_009579_15_7_1"/>
<keyword evidence="3" id="KW-1003">Cell membrane</keyword>
<dbReference type="PROSITE" id="PS50262">
    <property type="entry name" value="G_PROTEIN_RECEP_F1_2"/>
    <property type="match status" value="1"/>
</dbReference>
<comment type="similarity">
    <text evidence="2">Belongs to the G-protein coupled receptor 1 family.</text>
</comment>
<protein>
    <recommendedName>
        <fullName evidence="9">G-protein coupled receptors family 1 profile domain-containing protein</fullName>
    </recommendedName>
</protein>
<accession>T1JWY6</accession>
<name>T1JWY6_TETUR</name>
<keyword evidence="7" id="KW-0675">Receptor</keyword>
<dbReference type="Proteomes" id="UP000015104">
    <property type="component" value="Unassembled WGS sequence"/>
</dbReference>
<dbReference type="Pfam" id="PF00001">
    <property type="entry name" value="7tm_1"/>
    <property type="match status" value="1"/>
</dbReference>
<dbReference type="GO" id="GO:0042277">
    <property type="term" value="F:peptide binding"/>
    <property type="evidence" value="ECO:0007669"/>
    <property type="project" value="TreeGrafter"/>
</dbReference>
<comment type="subcellular location">
    <subcellularLocation>
        <location evidence="1">Cell membrane</location>
        <topology evidence="1">Multi-pass membrane protein</topology>
    </subcellularLocation>
</comment>
<keyword evidence="11" id="KW-1185">Reference proteome</keyword>
<proteinExistence type="inferred from homology"/>
<reference evidence="10" key="2">
    <citation type="submission" date="2015-06" db="UniProtKB">
        <authorList>
            <consortium name="EnsemblMetazoa"/>
        </authorList>
    </citation>
    <scope>IDENTIFICATION</scope>
</reference>
<evidence type="ECO:0000256" key="2">
    <source>
        <dbReference type="ARBA" id="ARBA00010663"/>
    </source>
</evidence>
<feature type="domain" description="G-protein coupled receptors family 1 profile" evidence="9">
    <location>
        <begin position="57"/>
        <end position="341"/>
    </location>
</feature>
<feature type="transmembrane region" description="Helical" evidence="8">
    <location>
        <begin position="44"/>
        <end position="62"/>
    </location>
</feature>
<feature type="transmembrane region" description="Helical" evidence="8">
    <location>
        <begin position="74"/>
        <end position="96"/>
    </location>
</feature>
<dbReference type="GO" id="GO:0032870">
    <property type="term" value="P:cellular response to hormone stimulus"/>
    <property type="evidence" value="ECO:0007669"/>
    <property type="project" value="TreeGrafter"/>
</dbReference>
<dbReference type="PRINTS" id="PR00237">
    <property type="entry name" value="GPCRRHODOPSN"/>
</dbReference>
<dbReference type="GO" id="GO:0004930">
    <property type="term" value="F:G protein-coupled receptor activity"/>
    <property type="evidence" value="ECO:0007669"/>
    <property type="project" value="InterPro"/>
</dbReference>
<keyword evidence="4 8" id="KW-0812">Transmembrane</keyword>
<dbReference type="KEGG" id="tut:107371577"/>
<gene>
    <name evidence="10" type="primary">107371577</name>
</gene>
<feature type="transmembrane region" description="Helical" evidence="8">
    <location>
        <begin position="157"/>
        <end position="176"/>
    </location>
</feature>
<dbReference type="STRING" id="32264.T1JWY6"/>
<evidence type="ECO:0000256" key="7">
    <source>
        <dbReference type="ARBA" id="ARBA00023170"/>
    </source>
</evidence>
<feature type="transmembrane region" description="Helical" evidence="8">
    <location>
        <begin position="288"/>
        <end position="310"/>
    </location>
</feature>
<feature type="transmembrane region" description="Helical" evidence="8">
    <location>
        <begin position="204"/>
        <end position="230"/>
    </location>
</feature>
<feature type="transmembrane region" description="Helical" evidence="8">
    <location>
        <begin position="116"/>
        <end position="136"/>
    </location>
</feature>
<keyword evidence="5 8" id="KW-1133">Transmembrane helix</keyword>
<dbReference type="eggNOG" id="KOG3656">
    <property type="taxonomic scope" value="Eukaryota"/>
</dbReference>
<dbReference type="Gene3D" id="1.20.1070.10">
    <property type="entry name" value="Rhodopsin 7-helix transmembrane proteins"/>
    <property type="match status" value="1"/>
</dbReference>
<evidence type="ECO:0000256" key="4">
    <source>
        <dbReference type="ARBA" id="ARBA00022692"/>
    </source>
</evidence>
<reference evidence="11" key="1">
    <citation type="submission" date="2011-08" db="EMBL/GenBank/DDBJ databases">
        <authorList>
            <person name="Rombauts S."/>
        </authorList>
    </citation>
    <scope>NUCLEOTIDE SEQUENCE</scope>
    <source>
        <strain evidence="11">London</strain>
    </source>
</reference>
<evidence type="ECO:0000256" key="1">
    <source>
        <dbReference type="ARBA" id="ARBA00004651"/>
    </source>
</evidence>